<keyword evidence="7" id="KW-0548">Nucleotidyltransferase</keyword>
<comment type="caution">
    <text evidence="7">The sequence shown here is derived from an EMBL/GenBank/DDBJ whole genome shotgun (WGS) entry which is preliminary data.</text>
</comment>
<reference evidence="7 8" key="1">
    <citation type="submission" date="2023-09" db="EMBL/GenBank/DDBJ databases">
        <authorList>
            <person name="Rey-Velasco X."/>
        </authorList>
    </citation>
    <scope>NUCLEOTIDE SEQUENCE [LARGE SCALE GENOMIC DNA]</scope>
    <source>
        <strain evidence="7 8">W409</strain>
    </source>
</reference>
<feature type="domain" description="GGDEF" evidence="6">
    <location>
        <begin position="568"/>
        <end position="703"/>
    </location>
</feature>
<dbReference type="EC" id="2.7.7.65" evidence="2"/>
<comment type="cofactor">
    <cofactor evidence="1">
        <name>Mg(2+)</name>
        <dbReference type="ChEBI" id="CHEBI:18420"/>
    </cofactor>
</comment>
<dbReference type="SUPFAM" id="SSF55073">
    <property type="entry name" value="Nucleotide cyclase"/>
    <property type="match status" value="1"/>
</dbReference>
<evidence type="ECO:0000256" key="1">
    <source>
        <dbReference type="ARBA" id="ARBA00001946"/>
    </source>
</evidence>
<evidence type="ECO:0000259" key="6">
    <source>
        <dbReference type="PROSITE" id="PS50887"/>
    </source>
</evidence>
<keyword evidence="5" id="KW-1133">Transmembrane helix</keyword>
<protein>
    <recommendedName>
        <fullName evidence="2">diguanylate cyclase</fullName>
        <ecNumber evidence="2">2.7.7.65</ecNumber>
    </recommendedName>
</protein>
<feature type="coiled-coil region" evidence="4">
    <location>
        <begin position="513"/>
        <end position="540"/>
    </location>
</feature>
<accession>A0AAW8R4S0</accession>
<evidence type="ECO:0000256" key="4">
    <source>
        <dbReference type="SAM" id="Coils"/>
    </source>
</evidence>
<comment type="catalytic activity">
    <reaction evidence="3">
        <text>2 GTP = 3',3'-c-di-GMP + 2 diphosphate</text>
        <dbReference type="Rhea" id="RHEA:24898"/>
        <dbReference type="ChEBI" id="CHEBI:33019"/>
        <dbReference type="ChEBI" id="CHEBI:37565"/>
        <dbReference type="ChEBI" id="CHEBI:58805"/>
        <dbReference type="EC" id="2.7.7.65"/>
    </reaction>
</comment>
<feature type="transmembrane region" description="Helical" evidence="5">
    <location>
        <begin position="93"/>
        <end position="111"/>
    </location>
</feature>
<dbReference type="GO" id="GO:0052621">
    <property type="term" value="F:diguanylate cyclase activity"/>
    <property type="evidence" value="ECO:0007669"/>
    <property type="project" value="UniProtKB-EC"/>
</dbReference>
<dbReference type="PANTHER" id="PTHR45138:SF9">
    <property type="entry name" value="DIGUANYLATE CYCLASE DGCM-RELATED"/>
    <property type="match status" value="1"/>
</dbReference>
<keyword evidence="8" id="KW-1185">Reference proteome</keyword>
<keyword evidence="4" id="KW-0175">Coiled coil</keyword>
<proteinExistence type="predicted"/>
<evidence type="ECO:0000256" key="2">
    <source>
        <dbReference type="ARBA" id="ARBA00012528"/>
    </source>
</evidence>
<dbReference type="Proteomes" id="UP001249020">
    <property type="component" value="Unassembled WGS sequence"/>
</dbReference>
<sequence>MSGLNFGVLGALTNSFLNIPFYGHFSFYFGQIFVILCLVTRGLNAAFIAAIISSFALVTTLSDPFIFVILVSEVLVLHSMLRQEKFLLQSDLLFWACIGVPLSLFLLYITTGSSSTVLIISGLTLGINATFTAAIAALVYSFIPIHSPYRKYKGKPPKFSSIIFSLCMLTVILPTVVISSVYTWQNTSQKENDIAMMLKRQSTEIMYSYDAFINLHLRAVSTLSSGLASTSEPDQFRTSSYLNKQNLLNATIENYPGFTSMLVSDSNGRITHAAPLKYAKMLSDSFPHTLHKRQYFQDAKQQGTPQLSDAIVGTGFGSNAILAVSAPILGEQGFDGISQGAILLSSLTSYTEQLGYTDEKPQYIITDKNNAIIYASPSLGLSPLSQFDFKLTTNTLIQAIPTLNHQNNPYLFEQTVNEHGWTTTVLVSPTLVTDIISSNFYVLALSLIITLFIFSIIANLLSKRITLPLVHLAEHFDDQSYTDEIRKESEISDELVKVTGQLINSREIMLNFQEQLTRQVQSKTKQLKSLNQQLYNLAQKDGLTNLLNRSGFDDLAHTSFRNCVRNNIPLTLVLLDIDDFKLINDTHGHPFGDKCIVSIAKTLNQFCKRNTDILGRYGGEEFILFLSGGNIEEHHELVKRIHRTIQKSAISSDNIIVNMTVSIGVTSLNSNYSMSFEGAVKSADEQLYKSKRTGKNKISIYVQ</sequence>
<dbReference type="PANTHER" id="PTHR45138">
    <property type="entry name" value="REGULATORY COMPONENTS OF SENSORY TRANSDUCTION SYSTEM"/>
    <property type="match status" value="1"/>
</dbReference>
<keyword evidence="7" id="KW-0808">Transferase</keyword>
<dbReference type="Pfam" id="PF00990">
    <property type="entry name" value="GGDEF"/>
    <property type="match status" value="1"/>
</dbReference>
<evidence type="ECO:0000313" key="7">
    <source>
        <dbReference type="EMBL" id="MDT0584207.1"/>
    </source>
</evidence>
<evidence type="ECO:0000256" key="5">
    <source>
        <dbReference type="SAM" id="Phobius"/>
    </source>
</evidence>
<evidence type="ECO:0000313" key="8">
    <source>
        <dbReference type="Proteomes" id="UP001249020"/>
    </source>
</evidence>
<feature type="transmembrane region" description="Helical" evidence="5">
    <location>
        <begin position="440"/>
        <end position="461"/>
    </location>
</feature>
<dbReference type="Gene3D" id="3.30.70.270">
    <property type="match status" value="1"/>
</dbReference>
<dbReference type="SMART" id="SM00267">
    <property type="entry name" value="GGDEF"/>
    <property type="match status" value="1"/>
</dbReference>
<dbReference type="CDD" id="cd12914">
    <property type="entry name" value="PDC1_DGC_like"/>
    <property type="match status" value="1"/>
</dbReference>
<feature type="transmembrane region" description="Helical" evidence="5">
    <location>
        <begin position="117"/>
        <end position="143"/>
    </location>
</feature>
<dbReference type="CDD" id="cd01949">
    <property type="entry name" value="GGDEF"/>
    <property type="match status" value="1"/>
</dbReference>
<dbReference type="InterPro" id="IPR029787">
    <property type="entry name" value="Nucleotide_cyclase"/>
</dbReference>
<keyword evidence="5" id="KW-0812">Transmembrane</keyword>
<dbReference type="PROSITE" id="PS50887">
    <property type="entry name" value="GGDEF"/>
    <property type="match status" value="1"/>
</dbReference>
<dbReference type="InterPro" id="IPR000160">
    <property type="entry name" value="GGDEF_dom"/>
</dbReference>
<keyword evidence="5" id="KW-0472">Membrane</keyword>
<dbReference type="AlphaFoldDB" id="A0AAW8R4S0"/>
<evidence type="ECO:0000256" key="3">
    <source>
        <dbReference type="ARBA" id="ARBA00034247"/>
    </source>
</evidence>
<dbReference type="Gene3D" id="3.30.450.20">
    <property type="entry name" value="PAS domain"/>
    <property type="match status" value="1"/>
</dbReference>
<dbReference type="RefSeq" id="WP_311362980.1">
    <property type="nucleotide sequence ID" value="NZ_JAVRIE010000008.1"/>
</dbReference>
<dbReference type="EMBL" id="JAVRIE010000008">
    <property type="protein sequence ID" value="MDT0584207.1"/>
    <property type="molecule type" value="Genomic_DNA"/>
</dbReference>
<dbReference type="InterPro" id="IPR050469">
    <property type="entry name" value="Diguanylate_Cyclase"/>
</dbReference>
<organism evidence="7 8">
    <name type="scientific">Brumicola blandensis</name>
    <dbReference type="NCBI Taxonomy" id="3075611"/>
    <lineage>
        <taxon>Bacteria</taxon>
        <taxon>Pseudomonadati</taxon>
        <taxon>Pseudomonadota</taxon>
        <taxon>Gammaproteobacteria</taxon>
        <taxon>Alteromonadales</taxon>
        <taxon>Alteromonadaceae</taxon>
        <taxon>Brumicola</taxon>
    </lineage>
</organism>
<dbReference type="NCBIfam" id="TIGR00254">
    <property type="entry name" value="GGDEF"/>
    <property type="match status" value="1"/>
</dbReference>
<feature type="transmembrane region" description="Helical" evidence="5">
    <location>
        <begin position="163"/>
        <end position="184"/>
    </location>
</feature>
<dbReference type="FunFam" id="3.30.70.270:FF:000001">
    <property type="entry name" value="Diguanylate cyclase domain protein"/>
    <property type="match status" value="1"/>
</dbReference>
<gene>
    <name evidence="7" type="ORF">RM544_16790</name>
</gene>
<feature type="transmembrane region" description="Helical" evidence="5">
    <location>
        <begin position="64"/>
        <end position="81"/>
    </location>
</feature>
<dbReference type="InterPro" id="IPR043128">
    <property type="entry name" value="Rev_trsase/Diguanyl_cyclase"/>
</dbReference>
<name>A0AAW8R4S0_9ALTE</name>